<dbReference type="SUPFAM" id="SSF46785">
    <property type="entry name" value="Winged helix' DNA-binding domain"/>
    <property type="match status" value="1"/>
</dbReference>
<dbReference type="GO" id="GO:0003700">
    <property type="term" value="F:DNA-binding transcription factor activity"/>
    <property type="evidence" value="ECO:0007669"/>
    <property type="project" value="InterPro"/>
</dbReference>
<keyword evidence="3" id="KW-0804">Transcription</keyword>
<keyword evidence="1" id="KW-0805">Transcription regulation</keyword>
<name>A0A4R6UTV1_9GAMM</name>
<proteinExistence type="predicted"/>
<dbReference type="PANTHER" id="PTHR38445">
    <property type="entry name" value="HTH-TYPE TRANSCRIPTIONAL REPRESSOR YTRA"/>
    <property type="match status" value="1"/>
</dbReference>
<evidence type="ECO:0000256" key="1">
    <source>
        <dbReference type="ARBA" id="ARBA00023015"/>
    </source>
</evidence>
<dbReference type="GO" id="GO:0003677">
    <property type="term" value="F:DNA binding"/>
    <property type="evidence" value="ECO:0007669"/>
    <property type="project" value="UniProtKB-KW"/>
</dbReference>
<keyword evidence="6" id="KW-1185">Reference proteome</keyword>
<dbReference type="EMBL" id="SNYM01000002">
    <property type="protein sequence ID" value="TDQ50582.1"/>
    <property type="molecule type" value="Genomic_DNA"/>
</dbReference>
<evidence type="ECO:0000313" key="6">
    <source>
        <dbReference type="Proteomes" id="UP000295375"/>
    </source>
</evidence>
<dbReference type="OrthoDB" id="5450856at2"/>
<keyword evidence="2" id="KW-0238">DNA-binding</keyword>
<feature type="domain" description="HTH gntR-type" evidence="4">
    <location>
        <begin position="9"/>
        <end position="77"/>
    </location>
</feature>
<evidence type="ECO:0000256" key="2">
    <source>
        <dbReference type="ARBA" id="ARBA00023125"/>
    </source>
</evidence>
<dbReference type="AlphaFoldDB" id="A0A4R6UTV1"/>
<evidence type="ECO:0000313" key="5">
    <source>
        <dbReference type="EMBL" id="TDQ50582.1"/>
    </source>
</evidence>
<dbReference type="CDD" id="cd07377">
    <property type="entry name" value="WHTH_GntR"/>
    <property type="match status" value="1"/>
</dbReference>
<dbReference type="Gene3D" id="6.10.250.1220">
    <property type="match status" value="1"/>
</dbReference>
<dbReference type="InterPro" id="IPR000524">
    <property type="entry name" value="Tscrpt_reg_HTH_GntR"/>
</dbReference>
<evidence type="ECO:0000259" key="4">
    <source>
        <dbReference type="PROSITE" id="PS50949"/>
    </source>
</evidence>
<reference evidence="5 6" key="1">
    <citation type="submission" date="2019-03" db="EMBL/GenBank/DDBJ databases">
        <title>Genomic Encyclopedia of Type Strains, Phase IV (KMG-IV): sequencing the most valuable type-strain genomes for metagenomic binning, comparative biology and taxonomic classification.</title>
        <authorList>
            <person name="Goeker M."/>
        </authorList>
    </citation>
    <scope>NUCLEOTIDE SEQUENCE [LARGE SCALE GENOMIC DNA]</scope>
    <source>
        <strain evidence="5 6">DSM 103792</strain>
    </source>
</reference>
<dbReference type="Pfam" id="PF00392">
    <property type="entry name" value="GntR"/>
    <property type="match status" value="1"/>
</dbReference>
<dbReference type="PANTHER" id="PTHR38445:SF10">
    <property type="entry name" value="GNTR-FAMILY TRANSCRIPTIONAL REGULATOR"/>
    <property type="match status" value="1"/>
</dbReference>
<dbReference type="InterPro" id="IPR036388">
    <property type="entry name" value="WH-like_DNA-bd_sf"/>
</dbReference>
<organism evidence="5 6">
    <name type="scientific">Permianibacter aggregans</name>
    <dbReference type="NCBI Taxonomy" id="1510150"/>
    <lineage>
        <taxon>Bacteria</taxon>
        <taxon>Pseudomonadati</taxon>
        <taxon>Pseudomonadota</taxon>
        <taxon>Gammaproteobacteria</taxon>
        <taxon>Pseudomonadales</taxon>
        <taxon>Pseudomonadaceae</taxon>
        <taxon>Permianibacter</taxon>
    </lineage>
</organism>
<dbReference type="SMART" id="SM00345">
    <property type="entry name" value="HTH_GNTR"/>
    <property type="match status" value="1"/>
</dbReference>
<dbReference type="Gene3D" id="1.10.10.10">
    <property type="entry name" value="Winged helix-like DNA-binding domain superfamily/Winged helix DNA-binding domain"/>
    <property type="match status" value="1"/>
</dbReference>
<accession>A0A4R6UTV1</accession>
<gene>
    <name evidence="5" type="ORF">EV696_102265</name>
</gene>
<dbReference type="InterPro" id="IPR036390">
    <property type="entry name" value="WH_DNA-bd_sf"/>
</dbReference>
<sequence length="123" mass="13919">MQAEWSEDTPIYKQLRERIVALILEGELTPGDALPSVRQVAADYRINPLTVTKAYQELSEENIVEKRRGLGLYVNEGAKEKLSGQLRHQFLSEEWPKILQRIELLGLTVEDLLAHSHGQGGRA</sequence>
<protein>
    <submittedName>
        <fullName evidence="5">GntR family transcriptional regulator</fullName>
    </submittedName>
</protein>
<comment type="caution">
    <text evidence="5">The sequence shown here is derived from an EMBL/GenBank/DDBJ whole genome shotgun (WGS) entry which is preliminary data.</text>
</comment>
<dbReference type="PROSITE" id="PS50949">
    <property type="entry name" value="HTH_GNTR"/>
    <property type="match status" value="1"/>
</dbReference>
<evidence type="ECO:0000256" key="3">
    <source>
        <dbReference type="ARBA" id="ARBA00023163"/>
    </source>
</evidence>
<dbReference type="Proteomes" id="UP000295375">
    <property type="component" value="Unassembled WGS sequence"/>
</dbReference>
<dbReference type="RefSeq" id="WP_133587867.1">
    <property type="nucleotide sequence ID" value="NZ_CP037953.1"/>
</dbReference>